<proteinExistence type="predicted"/>
<feature type="compositionally biased region" description="Basic and acidic residues" evidence="5">
    <location>
        <begin position="489"/>
        <end position="514"/>
    </location>
</feature>
<keyword evidence="2" id="KW-0378">Hydrolase</keyword>
<evidence type="ECO:0000256" key="3">
    <source>
        <dbReference type="ARBA" id="ARBA00022806"/>
    </source>
</evidence>
<dbReference type="EMBL" id="DS113339">
    <property type="protein sequence ID" value="EAY10361.1"/>
    <property type="molecule type" value="Genomic_DNA"/>
</dbReference>
<dbReference type="AlphaFoldDB" id="A2EAD4"/>
<evidence type="ECO:0000313" key="8">
    <source>
        <dbReference type="EMBL" id="EAY10361.1"/>
    </source>
</evidence>
<dbReference type="InterPro" id="IPR027417">
    <property type="entry name" value="P-loop_NTPase"/>
</dbReference>
<dbReference type="SMART" id="SM00487">
    <property type="entry name" value="DEXDc"/>
    <property type="match status" value="1"/>
</dbReference>
<dbReference type="PROSITE" id="PS51192">
    <property type="entry name" value="HELICASE_ATP_BIND_1"/>
    <property type="match status" value="1"/>
</dbReference>
<dbReference type="RefSeq" id="XP_001322584.1">
    <property type="nucleotide sequence ID" value="XM_001322549.1"/>
</dbReference>
<evidence type="ECO:0000256" key="1">
    <source>
        <dbReference type="ARBA" id="ARBA00022741"/>
    </source>
</evidence>
<name>A2EAD4_TRIV3</name>
<dbReference type="STRING" id="5722.A2EAD4"/>
<dbReference type="GO" id="GO:0004386">
    <property type="term" value="F:helicase activity"/>
    <property type="evidence" value="ECO:0007669"/>
    <property type="project" value="UniProtKB-KW"/>
</dbReference>
<feature type="domain" description="Helicase C-terminal" evidence="7">
    <location>
        <begin position="229"/>
        <end position="384"/>
    </location>
</feature>
<accession>A2EAD4</accession>
<feature type="domain" description="Helicase ATP-binding" evidence="6">
    <location>
        <begin position="31"/>
        <end position="203"/>
    </location>
</feature>
<dbReference type="KEGG" id="tva:4768295"/>
<dbReference type="Pfam" id="PF00271">
    <property type="entry name" value="Helicase_C"/>
    <property type="match status" value="1"/>
</dbReference>
<evidence type="ECO:0000256" key="4">
    <source>
        <dbReference type="ARBA" id="ARBA00022840"/>
    </source>
</evidence>
<evidence type="ECO:0000313" key="9">
    <source>
        <dbReference type="Proteomes" id="UP000001542"/>
    </source>
</evidence>
<dbReference type="SMR" id="A2EAD4"/>
<keyword evidence="9" id="KW-1185">Reference proteome</keyword>
<dbReference type="PANTHER" id="PTHR47959:SF8">
    <property type="entry name" value="RNA HELICASE"/>
    <property type="match status" value="1"/>
</dbReference>
<dbReference type="GO" id="GO:0005730">
    <property type="term" value="C:nucleolus"/>
    <property type="evidence" value="ECO:0000318"/>
    <property type="project" value="GO_Central"/>
</dbReference>
<dbReference type="InterPro" id="IPR001650">
    <property type="entry name" value="Helicase_C-like"/>
</dbReference>
<dbReference type="CDD" id="cd18787">
    <property type="entry name" value="SF2_C_DEAD"/>
    <property type="match status" value="1"/>
</dbReference>
<dbReference type="InterPro" id="IPR011545">
    <property type="entry name" value="DEAD/DEAH_box_helicase_dom"/>
</dbReference>
<reference evidence="8" key="1">
    <citation type="submission" date="2006-10" db="EMBL/GenBank/DDBJ databases">
        <authorList>
            <person name="Amadeo P."/>
            <person name="Zhao Q."/>
            <person name="Wortman J."/>
            <person name="Fraser-Liggett C."/>
            <person name="Carlton J."/>
        </authorList>
    </citation>
    <scope>NUCLEOTIDE SEQUENCE</scope>
    <source>
        <strain evidence="8">G3</strain>
    </source>
</reference>
<keyword evidence="4" id="KW-0067">ATP-binding</keyword>
<dbReference type="Gene3D" id="3.40.50.300">
    <property type="entry name" value="P-loop containing nucleotide triphosphate hydrolases"/>
    <property type="match status" value="2"/>
</dbReference>
<dbReference type="GO" id="GO:0005524">
    <property type="term" value="F:ATP binding"/>
    <property type="evidence" value="ECO:0007669"/>
    <property type="project" value="UniProtKB-KW"/>
</dbReference>
<dbReference type="SUPFAM" id="SSF52540">
    <property type="entry name" value="P-loop containing nucleoside triphosphate hydrolases"/>
    <property type="match status" value="1"/>
</dbReference>
<dbReference type="VEuPathDB" id="TrichDB:TVAGG3_0924410"/>
<dbReference type="Pfam" id="PF00270">
    <property type="entry name" value="DEAD"/>
    <property type="match status" value="1"/>
</dbReference>
<sequence length="703" mass="79705">MSTFEALLEGPALKVATTMYRKPTPIQKEVIPVVLADHDVVAMSKTGSGKTASFLLPIVQKLNEHSTITGCRCLIITPSRELALQTGHYFQKYASQTNLKCAQIIGGEALPPQFESLTKNPDVIIATPGRLLQIIAETQYSLSRVQIIVIDEADLLFEQGLEPQMTAILKLLPEKHQSLLFSATVPSVLAEFTRINLSRATVIRIDQSKLPKTLTVNFLFVNPYYKPALLLQTVTEYRRSLVFVATRYHAEFLSAFLRDSNLKSAAIYGNMDQDERSSSLAAFSRGSLRCLVVTDVAARGLDIEGLEAVVNYDFPERPKVFLHRAGRSGRAGLKGEVVSFVTHDELPYYVGAREALQEEEPWTLRRVMQSEINDQLTIYEDAMKRNYDLTVLRQSMDNGEKKYVKSRKNAKPQWLTMAKEIIIEGGADSIEEKIRAWRPRETIFEQAPQNSKQAEVMQAFRSTTNNFIKSRFNTKETDEPPLDDDESDKEIQNDAEKVTEERVIEDKTNDSKPEVKKRKEHVSKKPKKEYKPVQSKFFLGYRPPDDDANSIRDGTASSLIDAVMDMAPDDREGFMKMKQQRQMYKKNIQSSTQQRLQRAMESKNATLIKAATSMLTGKSVKGEKYQEWVSMSKASIQAPGEEERVIKGSLRVPRSQRKVKSELKDARTIERERLIKQKHKLNDAGKHKEAKALNAKIFGYNKK</sequence>
<dbReference type="InterPro" id="IPR050079">
    <property type="entry name" value="DEAD_box_RNA_helicase"/>
</dbReference>
<dbReference type="GO" id="GO:0006364">
    <property type="term" value="P:rRNA processing"/>
    <property type="evidence" value="ECO:0000318"/>
    <property type="project" value="GO_Central"/>
</dbReference>
<gene>
    <name evidence="8" type="ORF">TVAG_109450</name>
</gene>
<dbReference type="GO" id="GO:0003676">
    <property type="term" value="F:nucleic acid binding"/>
    <property type="evidence" value="ECO:0007669"/>
    <property type="project" value="InterPro"/>
</dbReference>
<feature type="compositionally biased region" description="Basic residues" evidence="5">
    <location>
        <begin position="515"/>
        <end position="528"/>
    </location>
</feature>
<reference evidence="8" key="2">
    <citation type="journal article" date="2007" name="Science">
        <title>Draft genome sequence of the sexually transmitted pathogen Trichomonas vaginalis.</title>
        <authorList>
            <person name="Carlton J.M."/>
            <person name="Hirt R.P."/>
            <person name="Silva J.C."/>
            <person name="Delcher A.L."/>
            <person name="Schatz M."/>
            <person name="Zhao Q."/>
            <person name="Wortman J.R."/>
            <person name="Bidwell S.L."/>
            <person name="Alsmark U.C.M."/>
            <person name="Besteiro S."/>
            <person name="Sicheritz-Ponten T."/>
            <person name="Noel C.J."/>
            <person name="Dacks J.B."/>
            <person name="Foster P.G."/>
            <person name="Simillion C."/>
            <person name="Van de Peer Y."/>
            <person name="Miranda-Saavedra D."/>
            <person name="Barton G.J."/>
            <person name="Westrop G.D."/>
            <person name="Mueller S."/>
            <person name="Dessi D."/>
            <person name="Fiori P.L."/>
            <person name="Ren Q."/>
            <person name="Paulsen I."/>
            <person name="Zhang H."/>
            <person name="Bastida-Corcuera F.D."/>
            <person name="Simoes-Barbosa A."/>
            <person name="Brown M.T."/>
            <person name="Hayes R.D."/>
            <person name="Mukherjee M."/>
            <person name="Okumura C.Y."/>
            <person name="Schneider R."/>
            <person name="Smith A.J."/>
            <person name="Vanacova S."/>
            <person name="Villalvazo M."/>
            <person name="Haas B.J."/>
            <person name="Pertea M."/>
            <person name="Feldblyum T.V."/>
            <person name="Utterback T.R."/>
            <person name="Shu C.L."/>
            <person name="Osoegawa K."/>
            <person name="de Jong P.J."/>
            <person name="Hrdy I."/>
            <person name="Horvathova L."/>
            <person name="Zubacova Z."/>
            <person name="Dolezal P."/>
            <person name="Malik S.B."/>
            <person name="Logsdon J.M. Jr."/>
            <person name="Henze K."/>
            <person name="Gupta A."/>
            <person name="Wang C.C."/>
            <person name="Dunne R.L."/>
            <person name="Upcroft J.A."/>
            <person name="Upcroft P."/>
            <person name="White O."/>
            <person name="Salzberg S.L."/>
            <person name="Tang P."/>
            <person name="Chiu C.-H."/>
            <person name="Lee Y.-S."/>
            <person name="Embley T.M."/>
            <person name="Coombs G.H."/>
            <person name="Mottram J.C."/>
            <person name="Tachezy J."/>
            <person name="Fraser-Liggett C.M."/>
            <person name="Johnson P.J."/>
        </authorList>
    </citation>
    <scope>NUCLEOTIDE SEQUENCE [LARGE SCALE GENOMIC DNA]</scope>
    <source>
        <strain evidence="8">G3</strain>
    </source>
</reference>
<dbReference type="PROSITE" id="PS51194">
    <property type="entry name" value="HELICASE_CTER"/>
    <property type="match status" value="1"/>
</dbReference>
<evidence type="ECO:0000259" key="6">
    <source>
        <dbReference type="PROSITE" id="PS51192"/>
    </source>
</evidence>
<feature type="compositionally biased region" description="Acidic residues" evidence="5">
    <location>
        <begin position="479"/>
        <end position="488"/>
    </location>
</feature>
<dbReference type="OrthoDB" id="10261375at2759"/>
<dbReference type="PANTHER" id="PTHR47959">
    <property type="entry name" value="ATP-DEPENDENT RNA HELICASE RHLE-RELATED"/>
    <property type="match status" value="1"/>
</dbReference>
<evidence type="ECO:0000259" key="7">
    <source>
        <dbReference type="PROSITE" id="PS51194"/>
    </source>
</evidence>
<dbReference type="SMART" id="SM00490">
    <property type="entry name" value="HELICc"/>
    <property type="match status" value="1"/>
</dbReference>
<evidence type="ECO:0000256" key="2">
    <source>
        <dbReference type="ARBA" id="ARBA00022801"/>
    </source>
</evidence>
<protein>
    <submittedName>
        <fullName evidence="8">DEAD/DEAH box helicase family protein</fullName>
    </submittedName>
</protein>
<dbReference type="OMA" id="ERHIGIT"/>
<dbReference type="Proteomes" id="UP000001542">
    <property type="component" value="Unassembled WGS sequence"/>
</dbReference>
<keyword evidence="1" id="KW-0547">Nucleotide-binding</keyword>
<dbReference type="FunCoup" id="A2EAD4">
    <property type="interactions" value="750"/>
</dbReference>
<dbReference type="InParanoid" id="A2EAD4"/>
<keyword evidence="3 8" id="KW-0347">Helicase</keyword>
<feature type="region of interest" description="Disordered" evidence="5">
    <location>
        <begin position="467"/>
        <end position="553"/>
    </location>
</feature>
<organism evidence="8 9">
    <name type="scientific">Trichomonas vaginalis (strain ATCC PRA-98 / G3)</name>
    <dbReference type="NCBI Taxonomy" id="412133"/>
    <lineage>
        <taxon>Eukaryota</taxon>
        <taxon>Metamonada</taxon>
        <taxon>Parabasalia</taxon>
        <taxon>Trichomonadida</taxon>
        <taxon>Trichomonadidae</taxon>
        <taxon>Trichomonas</taxon>
    </lineage>
</organism>
<dbReference type="InterPro" id="IPR014001">
    <property type="entry name" value="Helicase_ATP-bd"/>
</dbReference>
<dbReference type="eggNOG" id="KOG0337">
    <property type="taxonomic scope" value="Eukaryota"/>
</dbReference>
<evidence type="ECO:0000256" key="5">
    <source>
        <dbReference type="SAM" id="MobiDB-lite"/>
    </source>
</evidence>
<dbReference type="VEuPathDB" id="TrichDB:TVAG_109450"/>
<dbReference type="GO" id="GO:0016787">
    <property type="term" value="F:hydrolase activity"/>
    <property type="evidence" value="ECO:0007669"/>
    <property type="project" value="UniProtKB-KW"/>
</dbReference>